<feature type="transmembrane region" description="Helical" evidence="1">
    <location>
        <begin position="6"/>
        <end position="24"/>
    </location>
</feature>
<evidence type="ECO:0000313" key="3">
    <source>
        <dbReference type="EMBL" id="MBD3916792.1"/>
    </source>
</evidence>
<feature type="domain" description="Thioredoxin" evidence="2">
    <location>
        <begin position="36"/>
        <end position="154"/>
    </location>
</feature>
<keyword evidence="1" id="KW-0812">Transmembrane</keyword>
<evidence type="ECO:0000259" key="2">
    <source>
        <dbReference type="PROSITE" id="PS51352"/>
    </source>
</evidence>
<keyword evidence="1" id="KW-1133">Transmembrane helix</keyword>
<accession>A0ABR8MPK9</accession>
<comment type="caution">
    <text evidence="3">The sequence shown here is derived from an EMBL/GenBank/DDBJ whole genome shotgun (WGS) entry which is preliminary data.</text>
</comment>
<reference evidence="3 4" key="1">
    <citation type="submission" date="2020-09" db="EMBL/GenBank/DDBJ databases">
        <title>novel species in genus Nocardioides.</title>
        <authorList>
            <person name="Zhang G."/>
        </authorList>
    </citation>
    <scope>NUCLEOTIDE SEQUENCE [LARGE SCALE GENOMIC DNA]</scope>
    <source>
        <strain evidence="3 4">19197</strain>
    </source>
</reference>
<dbReference type="CDD" id="cd02947">
    <property type="entry name" value="TRX_family"/>
    <property type="match status" value="1"/>
</dbReference>
<dbReference type="RefSeq" id="WP_191201125.1">
    <property type="nucleotide sequence ID" value="NZ_BAAAPA010000001.1"/>
</dbReference>
<dbReference type="PROSITE" id="PS51352">
    <property type="entry name" value="THIOREDOXIN_2"/>
    <property type="match status" value="1"/>
</dbReference>
<gene>
    <name evidence="3" type="ORF">IEZ25_19395</name>
</gene>
<dbReference type="Gene3D" id="3.40.30.10">
    <property type="entry name" value="Glutaredoxin"/>
    <property type="match status" value="1"/>
</dbReference>
<dbReference type="InterPro" id="IPR013766">
    <property type="entry name" value="Thioredoxin_domain"/>
</dbReference>
<dbReference type="Pfam" id="PF00085">
    <property type="entry name" value="Thioredoxin"/>
    <property type="match status" value="1"/>
</dbReference>
<dbReference type="InterPro" id="IPR036249">
    <property type="entry name" value="Thioredoxin-like_sf"/>
</dbReference>
<proteinExistence type="predicted"/>
<evidence type="ECO:0000313" key="4">
    <source>
        <dbReference type="Proteomes" id="UP000649289"/>
    </source>
</evidence>
<organism evidence="3 4">
    <name type="scientific">Nocardioides hwasunensis</name>
    <dbReference type="NCBI Taxonomy" id="397258"/>
    <lineage>
        <taxon>Bacteria</taxon>
        <taxon>Bacillati</taxon>
        <taxon>Actinomycetota</taxon>
        <taxon>Actinomycetes</taxon>
        <taxon>Propionibacteriales</taxon>
        <taxon>Nocardioidaceae</taxon>
        <taxon>Nocardioides</taxon>
    </lineage>
</organism>
<dbReference type="Proteomes" id="UP000649289">
    <property type="component" value="Unassembled WGS sequence"/>
</dbReference>
<keyword evidence="4" id="KW-1185">Reference proteome</keyword>
<keyword evidence="1" id="KW-0472">Membrane</keyword>
<dbReference type="EMBL" id="JACXYY010000009">
    <property type="protein sequence ID" value="MBD3916792.1"/>
    <property type="molecule type" value="Genomic_DNA"/>
</dbReference>
<dbReference type="SUPFAM" id="SSF52833">
    <property type="entry name" value="Thioredoxin-like"/>
    <property type="match status" value="1"/>
</dbReference>
<sequence length="154" mass="15751">MSTGAWIALAAVAVAVGLGLWRQVSDGRFRGTRAVRRLGTSADPADTPAPAPPPGAELVTAVGAALGERATLVQFSSAFCAPCRATRRVLGEVTGLVEGVVHVEVDAEQHLDATRAFGILRTPTTLVLDASGAEVARATGAPSRDQVLATLARA</sequence>
<protein>
    <submittedName>
        <fullName evidence="3">Thioredoxin family protein</fullName>
    </submittedName>
</protein>
<name>A0ABR8MPK9_9ACTN</name>
<evidence type="ECO:0000256" key="1">
    <source>
        <dbReference type="SAM" id="Phobius"/>
    </source>
</evidence>